<keyword evidence="2" id="KW-0812">Transmembrane</keyword>
<dbReference type="AlphaFoldDB" id="A0A7S1FA49"/>
<name>A0A7S1FA49_NOCSC</name>
<dbReference type="EMBL" id="HBFQ01038714">
    <property type="protein sequence ID" value="CAD8853100.1"/>
    <property type="molecule type" value="Transcribed_RNA"/>
</dbReference>
<evidence type="ECO:0000256" key="2">
    <source>
        <dbReference type="SAM" id="Phobius"/>
    </source>
</evidence>
<organism evidence="3">
    <name type="scientific">Noctiluca scintillans</name>
    <name type="common">Sea sparkle</name>
    <name type="synonym">Red tide dinoflagellate</name>
    <dbReference type="NCBI Taxonomy" id="2966"/>
    <lineage>
        <taxon>Eukaryota</taxon>
        <taxon>Sar</taxon>
        <taxon>Alveolata</taxon>
        <taxon>Dinophyceae</taxon>
        <taxon>Noctilucales</taxon>
        <taxon>Noctilucaceae</taxon>
        <taxon>Noctiluca</taxon>
    </lineage>
</organism>
<evidence type="ECO:0000256" key="1">
    <source>
        <dbReference type="SAM" id="Coils"/>
    </source>
</evidence>
<keyword evidence="2" id="KW-1133">Transmembrane helix</keyword>
<gene>
    <name evidence="3" type="ORF">NSCI0253_LOCUS27450</name>
</gene>
<accession>A0A7S1FA49</accession>
<evidence type="ECO:0000313" key="3">
    <source>
        <dbReference type="EMBL" id="CAD8853100.1"/>
    </source>
</evidence>
<feature type="transmembrane region" description="Helical" evidence="2">
    <location>
        <begin position="21"/>
        <end position="40"/>
    </location>
</feature>
<reference evidence="3" key="1">
    <citation type="submission" date="2021-01" db="EMBL/GenBank/DDBJ databases">
        <authorList>
            <person name="Corre E."/>
            <person name="Pelletier E."/>
            <person name="Niang G."/>
            <person name="Scheremetjew M."/>
            <person name="Finn R."/>
            <person name="Kale V."/>
            <person name="Holt S."/>
            <person name="Cochrane G."/>
            <person name="Meng A."/>
            <person name="Brown T."/>
            <person name="Cohen L."/>
        </authorList>
    </citation>
    <scope>NUCLEOTIDE SEQUENCE</scope>
</reference>
<sequence length="235" mass="26446">MAQAVLIERSSNAVDRPFAKMVMWSAMSGVCAAIIVASFPRTLCLQHTSRNSELENSGAAEAVLATATSEMWNFLNAQNATKAQSVNSSMSKERVEELKKQQSTLKALLTKLKSDIGGANKHETESKGENEKMLQRTQERLDQHRHELEQKNLTAWRREFITNQTKSEEKQVEYLTKGRELQHHMFHSNLKMSHGLMSRVKAVLDVYDGVMEKGKVDESTRKALEAVSSSLPKVQ</sequence>
<protein>
    <submittedName>
        <fullName evidence="3">Uncharacterized protein</fullName>
    </submittedName>
</protein>
<feature type="coiled-coil region" evidence="1">
    <location>
        <begin position="95"/>
        <end position="154"/>
    </location>
</feature>
<keyword evidence="1" id="KW-0175">Coiled coil</keyword>
<proteinExistence type="predicted"/>
<keyword evidence="2" id="KW-0472">Membrane</keyword>